<keyword evidence="2" id="KW-1133">Transmembrane helix</keyword>
<comment type="caution">
    <text evidence="3">The sequence shown here is derived from an EMBL/GenBank/DDBJ whole genome shotgun (WGS) entry which is preliminary data.</text>
</comment>
<organism evidence="3 4">
    <name type="scientific">Paenibacillus woosongensis</name>
    <dbReference type="NCBI Taxonomy" id="307580"/>
    <lineage>
        <taxon>Bacteria</taxon>
        <taxon>Bacillati</taxon>
        <taxon>Bacillota</taxon>
        <taxon>Bacilli</taxon>
        <taxon>Bacillales</taxon>
        <taxon>Paenibacillaceae</taxon>
        <taxon>Paenibacillus</taxon>
    </lineage>
</organism>
<accession>A0A7X3CMR0</accession>
<protein>
    <submittedName>
        <fullName evidence="3">Uncharacterized protein</fullName>
    </submittedName>
</protein>
<feature type="transmembrane region" description="Helical" evidence="2">
    <location>
        <begin position="43"/>
        <end position="63"/>
    </location>
</feature>
<feature type="region of interest" description="Disordered" evidence="1">
    <location>
        <begin position="1"/>
        <end position="36"/>
    </location>
</feature>
<sequence>MKRVNPIKKHVKQSARKHAKPVKIRSISGGGGSSISTTRRNEIALISAVLFLIAASLSLYVAWNDLKSGGTSETLI</sequence>
<evidence type="ECO:0000256" key="1">
    <source>
        <dbReference type="SAM" id="MobiDB-lite"/>
    </source>
</evidence>
<dbReference type="AlphaFoldDB" id="A0A7X3CMR0"/>
<reference evidence="3 4" key="1">
    <citation type="submission" date="2019-11" db="EMBL/GenBank/DDBJ databases">
        <title>Draft genome sequences of five Paenibacillus species of dairy origin.</title>
        <authorList>
            <person name="Olajide A.M."/>
            <person name="Chen S."/>
            <person name="Lapointe G."/>
        </authorList>
    </citation>
    <scope>NUCLEOTIDE SEQUENCE [LARGE SCALE GENOMIC DNA]</scope>
    <source>
        <strain evidence="3 4">12CR55</strain>
    </source>
</reference>
<name>A0A7X3CMR0_9BACL</name>
<gene>
    <name evidence="3" type="ORF">GNP95_04300</name>
</gene>
<evidence type="ECO:0000313" key="3">
    <source>
        <dbReference type="EMBL" id="MUG44220.1"/>
    </source>
</evidence>
<dbReference type="EMBL" id="WNZW01000001">
    <property type="protein sequence ID" value="MUG44220.1"/>
    <property type="molecule type" value="Genomic_DNA"/>
</dbReference>
<keyword evidence="2" id="KW-0812">Transmembrane</keyword>
<keyword evidence="2" id="KW-0472">Membrane</keyword>
<proteinExistence type="predicted"/>
<feature type="compositionally biased region" description="Basic residues" evidence="1">
    <location>
        <begin position="1"/>
        <end position="23"/>
    </location>
</feature>
<dbReference type="Proteomes" id="UP000447876">
    <property type="component" value="Unassembled WGS sequence"/>
</dbReference>
<evidence type="ECO:0000256" key="2">
    <source>
        <dbReference type="SAM" id="Phobius"/>
    </source>
</evidence>
<dbReference type="RefSeq" id="WP_155609621.1">
    <property type="nucleotide sequence ID" value="NZ_WNZW01000001.1"/>
</dbReference>
<evidence type="ECO:0000313" key="4">
    <source>
        <dbReference type="Proteomes" id="UP000447876"/>
    </source>
</evidence>